<evidence type="ECO:0000259" key="1">
    <source>
        <dbReference type="PROSITE" id="PS51186"/>
    </source>
</evidence>
<name>A0A1M5VRS4_9BRAD</name>
<dbReference type="Proteomes" id="UP000189796">
    <property type="component" value="Chromosome I"/>
</dbReference>
<accession>A0A1M5VRS4</accession>
<dbReference type="EMBL" id="LT670817">
    <property type="protein sequence ID" value="SHH77623.1"/>
    <property type="molecule type" value="Genomic_DNA"/>
</dbReference>
<dbReference type="GO" id="GO:0016747">
    <property type="term" value="F:acyltransferase activity, transferring groups other than amino-acyl groups"/>
    <property type="evidence" value="ECO:0007669"/>
    <property type="project" value="InterPro"/>
</dbReference>
<dbReference type="InterPro" id="IPR000182">
    <property type="entry name" value="GNAT_dom"/>
</dbReference>
<reference evidence="2 3" key="1">
    <citation type="submission" date="2016-11" db="EMBL/GenBank/DDBJ databases">
        <authorList>
            <person name="Jaros S."/>
            <person name="Januszkiewicz K."/>
            <person name="Wedrychowicz H."/>
        </authorList>
    </citation>
    <scope>NUCLEOTIDE SEQUENCE [LARGE SCALE GENOMIC DNA]</scope>
    <source>
        <strain evidence="2 3">GAS138</strain>
    </source>
</reference>
<evidence type="ECO:0000313" key="2">
    <source>
        <dbReference type="EMBL" id="SHH77623.1"/>
    </source>
</evidence>
<feature type="domain" description="N-acetyltransferase" evidence="1">
    <location>
        <begin position="2"/>
        <end position="142"/>
    </location>
</feature>
<dbReference type="OrthoDB" id="8230331at2"/>
<dbReference type="InterPro" id="IPR016181">
    <property type="entry name" value="Acyl_CoA_acyltransferase"/>
</dbReference>
<protein>
    <recommendedName>
        <fullName evidence="1">N-acetyltransferase domain-containing protein</fullName>
    </recommendedName>
</protein>
<dbReference type="RefSeq" id="WP_079604569.1">
    <property type="nucleotide sequence ID" value="NZ_LT670817.1"/>
</dbReference>
<sequence length="147" mass="17254">MYRIREVDGHDDEIADTLTDLHRLTFFDGASIPEFDWGHWWLAFQETIPVAFAGVVPSKRAFNAGYFCRVGVLKKHCGNALQLRLMRALETRARDNGWTCIISDTTDNLASANNFIRAGYRLYRPQYPWAWPNTLYWRKSIRRKRIK</sequence>
<evidence type="ECO:0000313" key="3">
    <source>
        <dbReference type="Proteomes" id="UP000189796"/>
    </source>
</evidence>
<gene>
    <name evidence="2" type="ORF">SAMN05443248_6115</name>
</gene>
<dbReference type="CDD" id="cd04301">
    <property type="entry name" value="NAT_SF"/>
    <property type="match status" value="1"/>
</dbReference>
<dbReference type="PROSITE" id="PS51186">
    <property type="entry name" value="GNAT"/>
    <property type="match status" value="1"/>
</dbReference>
<dbReference type="Pfam" id="PF00583">
    <property type="entry name" value="Acetyltransf_1"/>
    <property type="match status" value="1"/>
</dbReference>
<dbReference type="AlphaFoldDB" id="A0A1M5VRS4"/>
<dbReference type="SUPFAM" id="SSF55729">
    <property type="entry name" value="Acyl-CoA N-acyltransferases (Nat)"/>
    <property type="match status" value="1"/>
</dbReference>
<proteinExistence type="predicted"/>
<organism evidence="2 3">
    <name type="scientific">Bradyrhizobium erythrophlei</name>
    <dbReference type="NCBI Taxonomy" id="1437360"/>
    <lineage>
        <taxon>Bacteria</taxon>
        <taxon>Pseudomonadati</taxon>
        <taxon>Pseudomonadota</taxon>
        <taxon>Alphaproteobacteria</taxon>
        <taxon>Hyphomicrobiales</taxon>
        <taxon>Nitrobacteraceae</taxon>
        <taxon>Bradyrhizobium</taxon>
    </lineage>
</organism>
<dbReference type="Gene3D" id="3.40.630.30">
    <property type="match status" value="1"/>
</dbReference>